<dbReference type="Proteomes" id="UP001266305">
    <property type="component" value="Unassembled WGS sequence"/>
</dbReference>
<evidence type="ECO:0000313" key="2">
    <source>
        <dbReference type="EMBL" id="KAK2110184.1"/>
    </source>
</evidence>
<evidence type="ECO:0000313" key="3">
    <source>
        <dbReference type="Proteomes" id="UP001266305"/>
    </source>
</evidence>
<feature type="compositionally biased region" description="Polar residues" evidence="1">
    <location>
        <begin position="21"/>
        <end position="33"/>
    </location>
</feature>
<gene>
    <name evidence="2" type="ORF">P7K49_009930</name>
</gene>
<feature type="region of interest" description="Disordered" evidence="1">
    <location>
        <begin position="1"/>
        <end position="33"/>
    </location>
</feature>
<protein>
    <submittedName>
        <fullName evidence="2">Uncharacterized protein</fullName>
    </submittedName>
</protein>
<evidence type="ECO:0000256" key="1">
    <source>
        <dbReference type="SAM" id="MobiDB-lite"/>
    </source>
</evidence>
<organism evidence="2 3">
    <name type="scientific">Saguinus oedipus</name>
    <name type="common">Cotton-top tamarin</name>
    <name type="synonym">Oedipomidas oedipus</name>
    <dbReference type="NCBI Taxonomy" id="9490"/>
    <lineage>
        <taxon>Eukaryota</taxon>
        <taxon>Metazoa</taxon>
        <taxon>Chordata</taxon>
        <taxon>Craniata</taxon>
        <taxon>Vertebrata</taxon>
        <taxon>Euteleostomi</taxon>
        <taxon>Mammalia</taxon>
        <taxon>Eutheria</taxon>
        <taxon>Euarchontoglires</taxon>
        <taxon>Primates</taxon>
        <taxon>Haplorrhini</taxon>
        <taxon>Platyrrhini</taxon>
        <taxon>Cebidae</taxon>
        <taxon>Callitrichinae</taxon>
        <taxon>Saguinus</taxon>
    </lineage>
</organism>
<proteinExistence type="predicted"/>
<name>A0ABQ9VMS3_SAGOE</name>
<sequence length="137" mass="15167">MGGPQQTKIKAAAGEKKRSTFDSSFTPELGSVSTSERLVKPNACDQKAGSNSTLQTVYLIKQITRKMTDTSSWTNLFSKRTDAEAMILGAEKEIHRTALCQQISYWIRSNCHQFIGVKSQLQTAKPENIFATCMTDA</sequence>
<reference evidence="2 3" key="1">
    <citation type="submission" date="2023-05" db="EMBL/GenBank/DDBJ databases">
        <title>B98-5 Cell Line De Novo Hybrid Assembly: An Optical Mapping Approach.</title>
        <authorList>
            <person name="Kananen K."/>
            <person name="Auerbach J.A."/>
            <person name="Kautto E."/>
            <person name="Blachly J.S."/>
        </authorList>
    </citation>
    <scope>NUCLEOTIDE SEQUENCE [LARGE SCALE GENOMIC DNA]</scope>
    <source>
        <strain evidence="2">B95-8</strain>
        <tissue evidence="2">Cell line</tissue>
    </source>
</reference>
<keyword evidence="3" id="KW-1185">Reference proteome</keyword>
<comment type="caution">
    <text evidence="2">The sequence shown here is derived from an EMBL/GenBank/DDBJ whole genome shotgun (WGS) entry which is preliminary data.</text>
</comment>
<dbReference type="EMBL" id="JASSZA010000005">
    <property type="protein sequence ID" value="KAK2110184.1"/>
    <property type="molecule type" value="Genomic_DNA"/>
</dbReference>
<accession>A0ABQ9VMS3</accession>